<accession>A0AAW0X6Z9</accession>
<evidence type="ECO:0000313" key="8">
    <source>
        <dbReference type="EMBL" id="KAK8734961.1"/>
    </source>
</evidence>
<dbReference type="PANTHER" id="PTHR13144:SF0">
    <property type="entry name" value="PROTEIN TEX261"/>
    <property type="match status" value="1"/>
</dbReference>
<evidence type="ECO:0000256" key="1">
    <source>
        <dbReference type="ARBA" id="ARBA00004141"/>
    </source>
</evidence>
<sequence length="214" mass="24572">CLQGRSGGRVVIMAGLLYILSWVSTLVHICLGTLALAAALYYLAELVEEYTSTAAKVLRYWIWVTILLYILLFLFENLPVSVILCGLISQLVHLSILRTFPYFFLTSLPFILGIVLFFGNHILAFSFFSTYYYPVSEVLAYFTLYIWLVPFGFFISLSANENVLPTRAESRPLLSNDDDFVTGYFNKKGKRYGLLSFFNYLKEEFFPQRGKKSF</sequence>
<dbReference type="Pfam" id="PF04148">
    <property type="entry name" value="Erv26"/>
    <property type="match status" value="1"/>
</dbReference>
<feature type="transmembrane region" description="Helical" evidence="7">
    <location>
        <begin position="12"/>
        <end position="40"/>
    </location>
</feature>
<proteinExistence type="inferred from homology"/>
<evidence type="ECO:0000256" key="4">
    <source>
        <dbReference type="ARBA" id="ARBA00022692"/>
    </source>
</evidence>
<protein>
    <recommendedName>
        <fullName evidence="3">Protein TEX261</fullName>
    </recommendedName>
</protein>
<keyword evidence="4 7" id="KW-0812">Transmembrane</keyword>
<keyword evidence="6 7" id="KW-0472">Membrane</keyword>
<feature type="transmembrane region" description="Helical" evidence="7">
    <location>
        <begin position="100"/>
        <end position="118"/>
    </location>
</feature>
<dbReference type="GO" id="GO:0097020">
    <property type="term" value="F:COPII receptor activity"/>
    <property type="evidence" value="ECO:0007669"/>
    <property type="project" value="InterPro"/>
</dbReference>
<dbReference type="GO" id="GO:0006888">
    <property type="term" value="P:endoplasmic reticulum to Golgi vesicle-mediated transport"/>
    <property type="evidence" value="ECO:0007669"/>
    <property type="project" value="InterPro"/>
</dbReference>
<dbReference type="Proteomes" id="UP001445076">
    <property type="component" value="Unassembled WGS sequence"/>
</dbReference>
<dbReference type="GO" id="GO:0005789">
    <property type="term" value="C:endoplasmic reticulum membrane"/>
    <property type="evidence" value="ECO:0007669"/>
    <property type="project" value="TreeGrafter"/>
</dbReference>
<reference evidence="8 9" key="1">
    <citation type="journal article" date="2024" name="BMC Genomics">
        <title>Genome assembly of redclaw crayfish (Cherax quadricarinatus) provides insights into its immune adaptation and hypoxia tolerance.</title>
        <authorList>
            <person name="Liu Z."/>
            <person name="Zheng J."/>
            <person name="Li H."/>
            <person name="Fang K."/>
            <person name="Wang S."/>
            <person name="He J."/>
            <person name="Zhou D."/>
            <person name="Weng S."/>
            <person name="Chi M."/>
            <person name="Gu Z."/>
            <person name="He J."/>
            <person name="Li F."/>
            <person name="Wang M."/>
        </authorList>
    </citation>
    <scope>NUCLEOTIDE SEQUENCE [LARGE SCALE GENOMIC DNA]</scope>
    <source>
        <strain evidence="8">ZL_2023a</strain>
    </source>
</reference>
<keyword evidence="9" id="KW-1185">Reference proteome</keyword>
<dbReference type="PANTHER" id="PTHR13144">
    <property type="entry name" value="TEX261 PROTEIN"/>
    <property type="match status" value="1"/>
</dbReference>
<dbReference type="AlphaFoldDB" id="A0AAW0X6Z9"/>
<gene>
    <name evidence="8" type="ORF">OTU49_005748</name>
</gene>
<evidence type="ECO:0000313" key="9">
    <source>
        <dbReference type="Proteomes" id="UP001445076"/>
    </source>
</evidence>
<dbReference type="GO" id="GO:0030134">
    <property type="term" value="C:COPII-coated ER to Golgi transport vesicle"/>
    <property type="evidence" value="ECO:0007669"/>
    <property type="project" value="TreeGrafter"/>
</dbReference>
<evidence type="ECO:0000256" key="6">
    <source>
        <dbReference type="ARBA" id="ARBA00023136"/>
    </source>
</evidence>
<dbReference type="InterPro" id="IPR007277">
    <property type="entry name" value="Svp26/Tex261"/>
</dbReference>
<feature type="non-terminal residue" evidence="8">
    <location>
        <position position="1"/>
    </location>
</feature>
<evidence type="ECO:0000256" key="7">
    <source>
        <dbReference type="SAM" id="Phobius"/>
    </source>
</evidence>
<evidence type="ECO:0000256" key="3">
    <source>
        <dbReference type="ARBA" id="ARBA00017877"/>
    </source>
</evidence>
<dbReference type="GO" id="GO:0000139">
    <property type="term" value="C:Golgi membrane"/>
    <property type="evidence" value="ECO:0007669"/>
    <property type="project" value="TreeGrafter"/>
</dbReference>
<keyword evidence="5 7" id="KW-1133">Transmembrane helix</keyword>
<evidence type="ECO:0000256" key="2">
    <source>
        <dbReference type="ARBA" id="ARBA00008096"/>
    </source>
</evidence>
<evidence type="ECO:0000256" key="5">
    <source>
        <dbReference type="ARBA" id="ARBA00022989"/>
    </source>
</evidence>
<name>A0AAW0X6Z9_CHEQU</name>
<comment type="similarity">
    <text evidence="2">Belongs to the SVP26 family.</text>
</comment>
<feature type="transmembrane region" description="Helical" evidence="7">
    <location>
        <begin position="60"/>
        <end position="88"/>
    </location>
</feature>
<organism evidence="8 9">
    <name type="scientific">Cherax quadricarinatus</name>
    <name type="common">Australian red claw crayfish</name>
    <dbReference type="NCBI Taxonomy" id="27406"/>
    <lineage>
        <taxon>Eukaryota</taxon>
        <taxon>Metazoa</taxon>
        <taxon>Ecdysozoa</taxon>
        <taxon>Arthropoda</taxon>
        <taxon>Crustacea</taxon>
        <taxon>Multicrustacea</taxon>
        <taxon>Malacostraca</taxon>
        <taxon>Eumalacostraca</taxon>
        <taxon>Eucarida</taxon>
        <taxon>Decapoda</taxon>
        <taxon>Pleocyemata</taxon>
        <taxon>Astacidea</taxon>
        <taxon>Parastacoidea</taxon>
        <taxon>Parastacidae</taxon>
        <taxon>Cherax</taxon>
    </lineage>
</organism>
<comment type="caution">
    <text evidence="8">The sequence shown here is derived from an EMBL/GenBank/DDBJ whole genome shotgun (WGS) entry which is preliminary data.</text>
</comment>
<dbReference type="EMBL" id="JARKIK010000049">
    <property type="protein sequence ID" value="KAK8734961.1"/>
    <property type="molecule type" value="Genomic_DNA"/>
</dbReference>
<feature type="transmembrane region" description="Helical" evidence="7">
    <location>
        <begin position="138"/>
        <end position="157"/>
    </location>
</feature>
<comment type="subcellular location">
    <subcellularLocation>
        <location evidence="1">Membrane</location>
        <topology evidence="1">Multi-pass membrane protein</topology>
    </subcellularLocation>
</comment>